<comment type="caution">
    <text evidence="1">The sequence shown here is derived from an EMBL/GenBank/DDBJ whole genome shotgun (WGS) entry which is preliminary data.</text>
</comment>
<accession>A0A645A4K4</accession>
<proteinExistence type="predicted"/>
<reference evidence="1" key="1">
    <citation type="submission" date="2019-08" db="EMBL/GenBank/DDBJ databases">
        <authorList>
            <person name="Kucharzyk K."/>
            <person name="Murdoch R.W."/>
            <person name="Higgins S."/>
            <person name="Loffler F."/>
        </authorList>
    </citation>
    <scope>NUCLEOTIDE SEQUENCE</scope>
</reference>
<sequence length="112" mass="12421">MSGGNGGIDYAQINTVGLTMPGNIFIVGNDQKHRREKVEAGTAPGFLQRLGAFYDKDMLRLDVHGGRSRLSRFENQIQFFLLDGLAAEFAQGITCGDKLFKIHGFHSLFIIF</sequence>
<name>A0A645A4K4_9ZZZZ</name>
<dbReference type="AlphaFoldDB" id="A0A645A4K4"/>
<organism evidence="1">
    <name type="scientific">bioreactor metagenome</name>
    <dbReference type="NCBI Taxonomy" id="1076179"/>
    <lineage>
        <taxon>unclassified sequences</taxon>
        <taxon>metagenomes</taxon>
        <taxon>ecological metagenomes</taxon>
    </lineage>
</organism>
<dbReference type="EMBL" id="VSSQ01010582">
    <property type="protein sequence ID" value="MPM44704.1"/>
    <property type="molecule type" value="Genomic_DNA"/>
</dbReference>
<gene>
    <name evidence="1" type="ORF">SDC9_91385</name>
</gene>
<evidence type="ECO:0000313" key="1">
    <source>
        <dbReference type="EMBL" id="MPM44704.1"/>
    </source>
</evidence>
<protein>
    <submittedName>
        <fullName evidence="1">Uncharacterized protein</fullName>
    </submittedName>
</protein>